<accession>A0ABW9JC98</accession>
<keyword evidence="2" id="KW-1185">Reference proteome</keyword>
<proteinExistence type="predicted"/>
<gene>
    <name evidence="1" type="ORF">E5L68_001440</name>
</gene>
<reference evidence="1 2" key="1">
    <citation type="submission" date="2024-12" db="EMBL/GenBank/DDBJ databases">
        <authorList>
            <person name="Hu S."/>
        </authorList>
    </citation>
    <scope>NUCLEOTIDE SEQUENCE [LARGE SCALE GENOMIC DNA]</scope>
    <source>
        <strain evidence="1 2">P-25</strain>
    </source>
</reference>
<organism evidence="1 2">
    <name type="scientific">Pedobacter helvus</name>
    <dbReference type="NCBI Taxonomy" id="2563444"/>
    <lineage>
        <taxon>Bacteria</taxon>
        <taxon>Pseudomonadati</taxon>
        <taxon>Bacteroidota</taxon>
        <taxon>Sphingobacteriia</taxon>
        <taxon>Sphingobacteriales</taxon>
        <taxon>Sphingobacteriaceae</taxon>
        <taxon>Pedobacter</taxon>
    </lineage>
</organism>
<dbReference type="RefSeq" id="WP_138727630.1">
    <property type="nucleotide sequence ID" value="NZ_SRMP02000001.1"/>
</dbReference>
<dbReference type="Proteomes" id="UP001517367">
    <property type="component" value="Unassembled WGS sequence"/>
</dbReference>
<dbReference type="EMBL" id="SRMP02000001">
    <property type="protein sequence ID" value="MFN0290033.1"/>
    <property type="molecule type" value="Genomic_DNA"/>
</dbReference>
<evidence type="ECO:0000313" key="1">
    <source>
        <dbReference type="EMBL" id="MFN0290033.1"/>
    </source>
</evidence>
<sequence>MTIIKNHKALNSDQIFSILNTGFNDYFKIVQRSELDFVFNETYGTVTISSSKILVDEVLITVVIDEEEVLVSQNYIGVAYDVSVIFNHLVKFISLTTSANLDNNVIEIYFSDDTVIFRYETKFSFYDFCLQLKAWENTVNEKNITFVNEIYKPNGNTIDLVINYGDGNNIARITDYKFNNLLKKDIENNDAKKVKIQFITNDLNFSYPAKASFDLINEFNNPAGFAAEGEL</sequence>
<comment type="caution">
    <text evidence="1">The sequence shown here is derived from an EMBL/GenBank/DDBJ whole genome shotgun (WGS) entry which is preliminary data.</text>
</comment>
<protein>
    <submittedName>
        <fullName evidence="1">Uncharacterized protein</fullName>
    </submittedName>
</protein>
<evidence type="ECO:0000313" key="2">
    <source>
        <dbReference type="Proteomes" id="UP001517367"/>
    </source>
</evidence>
<name>A0ABW9JC98_9SPHI</name>